<name>A0A9Q8SAQ2_9PEZI</name>
<dbReference type="KEGG" id="clup:CLUP02_00260"/>
<evidence type="ECO:0000313" key="1">
    <source>
        <dbReference type="EMBL" id="UQC73615.1"/>
    </source>
</evidence>
<gene>
    <name evidence="1" type="ORF">CLUP02_00260</name>
</gene>
<accession>A0A9Q8SAQ2</accession>
<sequence length="74" mass="8194">MEVVDRRNSETVTWERGCINRGYALGPLQRIDVGLYCPTASYPITNTVARRISGSYSSLESLQASPIMHLTSFG</sequence>
<dbReference type="GeneID" id="73334322"/>
<reference evidence="1" key="1">
    <citation type="journal article" date="2021" name="Mol. Plant Microbe Interact.">
        <title>Complete Genome Sequence of the Plant-Pathogenic Fungus Colletotrichum lupini.</title>
        <authorList>
            <person name="Baroncelli R."/>
            <person name="Pensec F."/>
            <person name="Da Lio D."/>
            <person name="Boufleur T."/>
            <person name="Vicente I."/>
            <person name="Sarrocco S."/>
            <person name="Picot A."/>
            <person name="Baraldi E."/>
            <person name="Sukno S."/>
            <person name="Thon M."/>
            <person name="Le Floch G."/>
        </authorList>
    </citation>
    <scope>NUCLEOTIDE SEQUENCE</scope>
    <source>
        <strain evidence="1">IMI 504893</strain>
    </source>
</reference>
<dbReference type="AlphaFoldDB" id="A0A9Q8SAQ2"/>
<protein>
    <submittedName>
        <fullName evidence="1">Uncharacterized protein</fullName>
    </submittedName>
</protein>
<proteinExistence type="predicted"/>
<dbReference type="Proteomes" id="UP000830671">
    <property type="component" value="Chromosome 1"/>
</dbReference>
<organism evidence="1 2">
    <name type="scientific">Colletotrichum lupini</name>
    <dbReference type="NCBI Taxonomy" id="145971"/>
    <lineage>
        <taxon>Eukaryota</taxon>
        <taxon>Fungi</taxon>
        <taxon>Dikarya</taxon>
        <taxon>Ascomycota</taxon>
        <taxon>Pezizomycotina</taxon>
        <taxon>Sordariomycetes</taxon>
        <taxon>Hypocreomycetidae</taxon>
        <taxon>Glomerellales</taxon>
        <taxon>Glomerellaceae</taxon>
        <taxon>Colletotrichum</taxon>
        <taxon>Colletotrichum acutatum species complex</taxon>
    </lineage>
</organism>
<dbReference type="RefSeq" id="XP_049135269.1">
    <property type="nucleotide sequence ID" value="XM_049279312.1"/>
</dbReference>
<keyword evidence="2" id="KW-1185">Reference proteome</keyword>
<evidence type="ECO:0000313" key="2">
    <source>
        <dbReference type="Proteomes" id="UP000830671"/>
    </source>
</evidence>
<dbReference type="EMBL" id="CP019471">
    <property type="protein sequence ID" value="UQC73615.1"/>
    <property type="molecule type" value="Genomic_DNA"/>
</dbReference>